<dbReference type="GO" id="GO:0016787">
    <property type="term" value="F:hydrolase activity"/>
    <property type="evidence" value="ECO:0007669"/>
    <property type="project" value="UniProtKB-KW"/>
</dbReference>
<keyword evidence="2" id="KW-0347">Helicase</keyword>
<name>A0A090KTY6_STRRB</name>
<dbReference type="SUPFAM" id="SSF52540">
    <property type="entry name" value="P-loop containing nucleoside triphosphate hydrolases"/>
    <property type="match status" value="1"/>
</dbReference>
<evidence type="ECO:0000313" key="5">
    <source>
        <dbReference type="WormBase" id="SRAE_X000107100"/>
    </source>
</evidence>
<gene>
    <name evidence="2 4 5" type="ORF">SRAE_X000107100</name>
</gene>
<dbReference type="AlphaFoldDB" id="A0A090KTY6"/>
<dbReference type="EMBL" id="LN609396">
    <property type="protein sequence ID" value="CEF59320.1"/>
    <property type="molecule type" value="Genomic_DNA"/>
</dbReference>
<evidence type="ECO:0000313" key="4">
    <source>
        <dbReference type="WBParaSite" id="SRAE_X000107100.1"/>
    </source>
</evidence>
<dbReference type="Gene3D" id="3.40.50.300">
    <property type="entry name" value="P-loop containing nucleotide triphosphate hydrolases"/>
    <property type="match status" value="1"/>
</dbReference>
<keyword evidence="2" id="KW-0547">Nucleotide-binding</keyword>
<organism evidence="2">
    <name type="scientific">Strongyloides ratti</name>
    <name type="common">Parasitic roundworm</name>
    <dbReference type="NCBI Taxonomy" id="34506"/>
    <lineage>
        <taxon>Eukaryota</taxon>
        <taxon>Metazoa</taxon>
        <taxon>Ecdysozoa</taxon>
        <taxon>Nematoda</taxon>
        <taxon>Chromadorea</taxon>
        <taxon>Rhabditida</taxon>
        <taxon>Tylenchina</taxon>
        <taxon>Panagrolaimomorpha</taxon>
        <taxon>Strongyloidoidea</taxon>
        <taxon>Strongyloididae</taxon>
        <taxon>Strongyloides</taxon>
    </lineage>
</organism>
<reference evidence="4" key="3">
    <citation type="submission" date="2020-12" db="UniProtKB">
        <authorList>
            <consortium name="WormBaseParasite"/>
        </authorList>
    </citation>
    <scope>IDENTIFICATION</scope>
</reference>
<evidence type="ECO:0000313" key="2">
    <source>
        <dbReference type="EMBL" id="CEF59320.1"/>
    </source>
</evidence>
<dbReference type="Proteomes" id="UP000035682">
    <property type="component" value="Unplaced"/>
</dbReference>
<accession>A0A090KTY6</accession>
<feature type="domain" description="Helicase C-terminal" evidence="1">
    <location>
        <begin position="11"/>
        <end position="172"/>
    </location>
</feature>
<dbReference type="PROSITE" id="PS51194">
    <property type="entry name" value="HELICASE_CTER"/>
    <property type="match status" value="1"/>
</dbReference>
<evidence type="ECO:0000259" key="1">
    <source>
        <dbReference type="PROSITE" id="PS51194"/>
    </source>
</evidence>
<keyword evidence="2" id="KW-0067">ATP-binding</keyword>
<sequence>MTMVKKENLLDISDYVDRIKRLQILRTNVYQGKPFRVVIIVRNIQEIQFCEDLYKKEGFTTVKYCSTLSKEEKEVARKVYEGSEYSVFITTAGNLVGVDLQTCSVILHHGLPTNISTYFQDIGRLNRGGGMAFSILYSTSHVEGSLKRILTIENFNTACRRSCSVSTVSESSYRPIPEEKRKSDINWITPKNKEEDGFEVVELGQQAFLEMLAKDTNNCLHNCYLKYLDKTYIPNCIYRCTNCLTKNSVLNERLILDAIKVYKNNKYISGDEDEKKILENYYIVRKIFMEYEEERKKKTPSPKT</sequence>
<dbReference type="WBParaSite" id="SRAE_X000107100.1">
    <property type="protein sequence ID" value="SRAE_X000107100.1"/>
    <property type="gene ID" value="WBGene00266634"/>
</dbReference>
<keyword evidence="3" id="KW-1185">Reference proteome</keyword>
<reference evidence="2" key="2">
    <citation type="submission" date="2014-09" db="EMBL/GenBank/DDBJ databases">
        <authorList>
            <person name="Aslett A.Martin."/>
        </authorList>
    </citation>
    <scope>NUCLEOTIDE SEQUENCE</scope>
    <source>
        <strain evidence="2">ED321 Heterogonic</strain>
    </source>
</reference>
<proteinExistence type="predicted"/>
<dbReference type="RefSeq" id="XP_024498531.1">
    <property type="nucleotide sequence ID" value="XM_024651807.1"/>
</dbReference>
<dbReference type="GO" id="GO:0004386">
    <property type="term" value="F:helicase activity"/>
    <property type="evidence" value="ECO:0007669"/>
    <property type="project" value="UniProtKB-KW"/>
</dbReference>
<dbReference type="InterPro" id="IPR027417">
    <property type="entry name" value="P-loop_NTPase"/>
</dbReference>
<dbReference type="GeneID" id="36384128"/>
<protein>
    <submittedName>
        <fullName evidence="2">Helicase, C-terminal domain and P-loop containing nucleoside triphosphate hydrolase domain-containing protein</fullName>
    </submittedName>
</protein>
<dbReference type="WormBase" id="SRAE_X000107100">
    <property type="protein sequence ID" value="SRP01816"/>
    <property type="gene ID" value="WBGene00266634"/>
</dbReference>
<dbReference type="Pfam" id="PF00271">
    <property type="entry name" value="Helicase_C"/>
    <property type="match status" value="1"/>
</dbReference>
<dbReference type="InterPro" id="IPR001650">
    <property type="entry name" value="Helicase_C-like"/>
</dbReference>
<keyword evidence="2" id="KW-0378">Hydrolase</keyword>
<dbReference type="CTD" id="36384128"/>
<evidence type="ECO:0000313" key="3">
    <source>
        <dbReference type="Proteomes" id="UP000035682"/>
    </source>
</evidence>
<reference evidence="3" key="1">
    <citation type="submission" date="2014-09" db="EMBL/GenBank/DDBJ databases">
        <authorList>
            <person name="Martin A.A."/>
        </authorList>
    </citation>
    <scope>NUCLEOTIDE SEQUENCE</scope>
    <source>
        <strain evidence="3">ED321</strain>
    </source>
</reference>